<accession>A0AAD0VD99</accession>
<sequence length="101" mass="10966">MTFGTLLSSQGTDASFGPVSPGPSGRFPSCTSLSCCLAFPTLSDAFQCPIPVEAGPATRFPGFFAFALFPFRRVRLYQAFFVSLTTSRRHAEGAFMVRIWA</sequence>
<evidence type="ECO:0000313" key="2">
    <source>
        <dbReference type="EMBL" id="AXI70490.1"/>
    </source>
</evidence>
<dbReference type="EMBL" id="CP030930">
    <property type="protein sequence ID" value="AXI70490.1"/>
    <property type="molecule type" value="Genomic_DNA"/>
</dbReference>
<dbReference type="Proteomes" id="UP000253779">
    <property type="component" value="Chromosome"/>
</dbReference>
<name>A0AAD0VD99_9ACTN</name>
<dbReference type="AlphaFoldDB" id="A0AAD0VD99"/>
<protein>
    <submittedName>
        <fullName evidence="2">Uncharacterized protein</fullName>
    </submittedName>
</protein>
<proteinExistence type="predicted"/>
<reference evidence="2 3" key="1">
    <citation type="submission" date="2018-07" db="EMBL/GenBank/DDBJ databases">
        <title>Complete genome sequence of soil actinomycete Streptomyces cavourensis tj430.</title>
        <authorList>
            <person name="Wang P."/>
            <person name="Huang Y."/>
        </authorList>
    </citation>
    <scope>NUCLEOTIDE SEQUENCE [LARGE SCALE GENOMIC DNA]</scope>
    <source>
        <strain evidence="2 3">TJ430</strain>
    </source>
</reference>
<evidence type="ECO:0000256" key="1">
    <source>
        <dbReference type="SAM" id="MobiDB-lite"/>
    </source>
</evidence>
<feature type="compositionally biased region" description="Polar residues" evidence="1">
    <location>
        <begin position="1"/>
        <end position="13"/>
    </location>
</feature>
<organism evidence="2 3">
    <name type="scientific">Streptomyces cavourensis</name>
    <dbReference type="NCBI Taxonomy" id="67258"/>
    <lineage>
        <taxon>Bacteria</taxon>
        <taxon>Bacillati</taxon>
        <taxon>Actinomycetota</taxon>
        <taxon>Actinomycetes</taxon>
        <taxon>Kitasatosporales</taxon>
        <taxon>Streptomycetaceae</taxon>
        <taxon>Streptomyces</taxon>
    </lineage>
</organism>
<evidence type="ECO:0000313" key="3">
    <source>
        <dbReference type="Proteomes" id="UP000253779"/>
    </source>
</evidence>
<feature type="region of interest" description="Disordered" evidence="1">
    <location>
        <begin position="1"/>
        <end position="27"/>
    </location>
</feature>
<gene>
    <name evidence="2" type="ORF">DTW94_03730</name>
</gene>